<reference evidence="2 3" key="1">
    <citation type="journal article" date="2018" name="Front. Plant Sci.">
        <title>Red Clover (Trifolium pratense) and Zigzag Clover (T. medium) - A Picture of Genomic Similarities and Differences.</title>
        <authorList>
            <person name="Dluhosova J."/>
            <person name="Istvanek J."/>
            <person name="Nedelnik J."/>
            <person name="Repkova J."/>
        </authorList>
    </citation>
    <scope>NUCLEOTIDE SEQUENCE [LARGE SCALE GENOMIC DNA]</scope>
    <source>
        <strain evidence="3">cv. 10/8</strain>
        <tissue evidence="2">Leaf</tissue>
    </source>
</reference>
<organism evidence="2 3">
    <name type="scientific">Trifolium medium</name>
    <dbReference type="NCBI Taxonomy" id="97028"/>
    <lineage>
        <taxon>Eukaryota</taxon>
        <taxon>Viridiplantae</taxon>
        <taxon>Streptophyta</taxon>
        <taxon>Embryophyta</taxon>
        <taxon>Tracheophyta</taxon>
        <taxon>Spermatophyta</taxon>
        <taxon>Magnoliopsida</taxon>
        <taxon>eudicotyledons</taxon>
        <taxon>Gunneridae</taxon>
        <taxon>Pentapetalae</taxon>
        <taxon>rosids</taxon>
        <taxon>fabids</taxon>
        <taxon>Fabales</taxon>
        <taxon>Fabaceae</taxon>
        <taxon>Papilionoideae</taxon>
        <taxon>50 kb inversion clade</taxon>
        <taxon>NPAAA clade</taxon>
        <taxon>Hologalegina</taxon>
        <taxon>IRL clade</taxon>
        <taxon>Trifolieae</taxon>
        <taxon>Trifolium</taxon>
    </lineage>
</organism>
<keyword evidence="3" id="KW-1185">Reference proteome</keyword>
<evidence type="ECO:0000313" key="3">
    <source>
        <dbReference type="Proteomes" id="UP000265520"/>
    </source>
</evidence>
<accession>A0A392T694</accession>
<dbReference type="EMBL" id="LXQA010514043">
    <property type="protein sequence ID" value="MCI56549.1"/>
    <property type="molecule type" value="Genomic_DNA"/>
</dbReference>
<protein>
    <submittedName>
        <fullName evidence="2">Uncharacterized protein</fullName>
    </submittedName>
</protein>
<comment type="caution">
    <text evidence="2">The sequence shown here is derived from an EMBL/GenBank/DDBJ whole genome shotgun (WGS) entry which is preliminary data.</text>
</comment>
<dbReference type="Proteomes" id="UP000265520">
    <property type="component" value="Unassembled WGS sequence"/>
</dbReference>
<proteinExistence type="predicted"/>
<evidence type="ECO:0000313" key="2">
    <source>
        <dbReference type="EMBL" id="MCI56549.1"/>
    </source>
</evidence>
<sequence>AANPSFRQQYGIDTQELTATP</sequence>
<feature type="non-terminal residue" evidence="2">
    <location>
        <position position="1"/>
    </location>
</feature>
<name>A0A392T694_9FABA</name>
<evidence type="ECO:0000256" key="1">
    <source>
        <dbReference type="SAM" id="MobiDB-lite"/>
    </source>
</evidence>
<feature type="region of interest" description="Disordered" evidence="1">
    <location>
        <begin position="1"/>
        <end position="21"/>
    </location>
</feature>
<dbReference type="AlphaFoldDB" id="A0A392T694"/>